<gene>
    <name evidence="2" type="ORF">QBC38DRAFT_548574</name>
</gene>
<reference evidence="2" key="2">
    <citation type="submission" date="2023-05" db="EMBL/GenBank/DDBJ databases">
        <authorList>
            <consortium name="Lawrence Berkeley National Laboratory"/>
            <person name="Steindorff A."/>
            <person name="Hensen N."/>
            <person name="Bonometti L."/>
            <person name="Westerberg I."/>
            <person name="Brannstrom I.O."/>
            <person name="Guillou S."/>
            <person name="Cros-Aarteil S."/>
            <person name="Calhoun S."/>
            <person name="Haridas S."/>
            <person name="Kuo A."/>
            <person name="Mondo S."/>
            <person name="Pangilinan J."/>
            <person name="Riley R."/>
            <person name="Labutti K."/>
            <person name="Andreopoulos B."/>
            <person name="Lipzen A."/>
            <person name="Chen C."/>
            <person name="Yanf M."/>
            <person name="Daum C."/>
            <person name="Ng V."/>
            <person name="Clum A."/>
            <person name="Ohm R."/>
            <person name="Martin F."/>
            <person name="Silar P."/>
            <person name="Natvig D."/>
            <person name="Lalanne C."/>
            <person name="Gautier V."/>
            <person name="Ament-Velasquez S.L."/>
            <person name="Kruys A."/>
            <person name="Hutchinson M.I."/>
            <person name="Powell A.J."/>
            <person name="Barry K."/>
            <person name="Miller A.N."/>
            <person name="Grigoriev I.V."/>
            <person name="Debuchy R."/>
            <person name="Gladieux P."/>
            <person name="Thoren M.H."/>
            <person name="Johannesson H."/>
        </authorList>
    </citation>
    <scope>NUCLEOTIDE SEQUENCE</scope>
    <source>
        <strain evidence="2">CBS 990.96</strain>
    </source>
</reference>
<sequence>MTKAPSGGFGPCNRYLLPSITNRRIFWLLAPHCLPWSRVGSNASATHTLQLNKFNANMRNFMMHLAKTPGVTYPNCRLELEKDEVPQGNVTVSPVQLHPKFFEELSASIAHQPSQEQTDIPQRQVPKSPPRITSDVQSIQQPTDNPHPPFPPQPPYRTMSAQRQHLYHPQSTPTSINYAPRHYTPNPNRIPTNNNSRQYYQTPQISPTAAPTPLPHPIDNPHNASDNLTSQEEAAMPPWASNWANRVMSRLKTIVEQQNKMIVEQGEMIKNHVTPQA</sequence>
<feature type="compositionally biased region" description="Polar residues" evidence="1">
    <location>
        <begin position="222"/>
        <end position="232"/>
    </location>
</feature>
<keyword evidence="3" id="KW-1185">Reference proteome</keyword>
<dbReference type="AlphaFoldDB" id="A0AAN7BH80"/>
<comment type="caution">
    <text evidence="2">The sequence shown here is derived from an EMBL/GenBank/DDBJ whole genome shotgun (WGS) entry which is preliminary data.</text>
</comment>
<evidence type="ECO:0000256" key="1">
    <source>
        <dbReference type="SAM" id="MobiDB-lite"/>
    </source>
</evidence>
<dbReference type="EMBL" id="MU865431">
    <property type="protein sequence ID" value="KAK4223320.1"/>
    <property type="molecule type" value="Genomic_DNA"/>
</dbReference>
<feature type="compositionally biased region" description="Low complexity" evidence="1">
    <location>
        <begin position="184"/>
        <end position="195"/>
    </location>
</feature>
<feature type="compositionally biased region" description="Polar residues" evidence="1">
    <location>
        <begin position="159"/>
        <end position="177"/>
    </location>
</feature>
<feature type="compositionally biased region" description="Pro residues" evidence="1">
    <location>
        <begin position="145"/>
        <end position="155"/>
    </location>
</feature>
<protein>
    <submittedName>
        <fullName evidence="2">Uncharacterized protein</fullName>
    </submittedName>
</protein>
<feature type="region of interest" description="Disordered" evidence="1">
    <location>
        <begin position="111"/>
        <end position="234"/>
    </location>
</feature>
<organism evidence="2 3">
    <name type="scientific">Podospora fimiseda</name>
    <dbReference type="NCBI Taxonomy" id="252190"/>
    <lineage>
        <taxon>Eukaryota</taxon>
        <taxon>Fungi</taxon>
        <taxon>Dikarya</taxon>
        <taxon>Ascomycota</taxon>
        <taxon>Pezizomycotina</taxon>
        <taxon>Sordariomycetes</taxon>
        <taxon>Sordariomycetidae</taxon>
        <taxon>Sordariales</taxon>
        <taxon>Podosporaceae</taxon>
        <taxon>Podospora</taxon>
    </lineage>
</organism>
<dbReference type="Proteomes" id="UP001301958">
    <property type="component" value="Unassembled WGS sequence"/>
</dbReference>
<evidence type="ECO:0000313" key="2">
    <source>
        <dbReference type="EMBL" id="KAK4223320.1"/>
    </source>
</evidence>
<reference evidence="2" key="1">
    <citation type="journal article" date="2023" name="Mol. Phylogenet. Evol.">
        <title>Genome-scale phylogeny and comparative genomics of the fungal order Sordariales.</title>
        <authorList>
            <person name="Hensen N."/>
            <person name="Bonometti L."/>
            <person name="Westerberg I."/>
            <person name="Brannstrom I.O."/>
            <person name="Guillou S."/>
            <person name="Cros-Aarteil S."/>
            <person name="Calhoun S."/>
            <person name="Haridas S."/>
            <person name="Kuo A."/>
            <person name="Mondo S."/>
            <person name="Pangilinan J."/>
            <person name="Riley R."/>
            <person name="LaButti K."/>
            <person name="Andreopoulos B."/>
            <person name="Lipzen A."/>
            <person name="Chen C."/>
            <person name="Yan M."/>
            <person name="Daum C."/>
            <person name="Ng V."/>
            <person name="Clum A."/>
            <person name="Steindorff A."/>
            <person name="Ohm R.A."/>
            <person name="Martin F."/>
            <person name="Silar P."/>
            <person name="Natvig D.O."/>
            <person name="Lalanne C."/>
            <person name="Gautier V."/>
            <person name="Ament-Velasquez S.L."/>
            <person name="Kruys A."/>
            <person name="Hutchinson M.I."/>
            <person name="Powell A.J."/>
            <person name="Barry K."/>
            <person name="Miller A.N."/>
            <person name="Grigoriev I.V."/>
            <person name="Debuchy R."/>
            <person name="Gladieux P."/>
            <person name="Hiltunen Thoren M."/>
            <person name="Johannesson H."/>
        </authorList>
    </citation>
    <scope>NUCLEOTIDE SEQUENCE</scope>
    <source>
        <strain evidence="2">CBS 990.96</strain>
    </source>
</reference>
<name>A0AAN7BH80_9PEZI</name>
<evidence type="ECO:0000313" key="3">
    <source>
        <dbReference type="Proteomes" id="UP001301958"/>
    </source>
</evidence>
<feature type="compositionally biased region" description="Polar residues" evidence="1">
    <location>
        <begin position="196"/>
        <end position="209"/>
    </location>
</feature>
<feature type="compositionally biased region" description="Polar residues" evidence="1">
    <location>
        <begin position="111"/>
        <end position="121"/>
    </location>
</feature>
<accession>A0AAN7BH80</accession>
<proteinExistence type="predicted"/>